<feature type="domain" description="Aminoacyl-tRNA synthetase class I anticodon-binding" evidence="10">
    <location>
        <begin position="336"/>
        <end position="442"/>
    </location>
</feature>
<evidence type="ECO:0000313" key="12">
    <source>
        <dbReference type="Proteomes" id="UP000032300"/>
    </source>
</evidence>
<evidence type="ECO:0000256" key="7">
    <source>
        <dbReference type="ARBA" id="ARBA00023146"/>
    </source>
</evidence>
<comment type="function">
    <text evidence="8">Catalyzes the attachment of glutamate to tRNA(Glu) in a two-step reaction: glutamate is first activated by ATP to form Glu-AMP and then transferred to the acceptor end of tRNA(Glu).</text>
</comment>
<dbReference type="PANTHER" id="PTHR43311">
    <property type="entry name" value="GLUTAMATE--TRNA LIGASE"/>
    <property type="match status" value="1"/>
</dbReference>
<keyword evidence="2 8" id="KW-0963">Cytoplasm</keyword>
<organism evidence="11 12">
    <name type="scientific">Sphingomonas hengshuiensis</name>
    <dbReference type="NCBI Taxonomy" id="1609977"/>
    <lineage>
        <taxon>Bacteria</taxon>
        <taxon>Pseudomonadati</taxon>
        <taxon>Pseudomonadota</taxon>
        <taxon>Alphaproteobacteria</taxon>
        <taxon>Sphingomonadales</taxon>
        <taxon>Sphingomonadaceae</taxon>
        <taxon>Sphingomonas</taxon>
    </lineage>
</organism>
<feature type="binding site" evidence="8">
    <location>
        <position position="242"/>
    </location>
    <ligand>
        <name>ATP</name>
        <dbReference type="ChEBI" id="CHEBI:30616"/>
    </ligand>
</feature>
<evidence type="ECO:0000256" key="4">
    <source>
        <dbReference type="ARBA" id="ARBA00022741"/>
    </source>
</evidence>
<evidence type="ECO:0000313" key="11">
    <source>
        <dbReference type="EMBL" id="AJP73557.1"/>
    </source>
</evidence>
<accession>A0A7U4LGH4</accession>
<feature type="short sequence motif" description="'KMSKS' region" evidence="8">
    <location>
        <begin position="239"/>
        <end position="243"/>
    </location>
</feature>
<sequence>MTVITRFAPSPTGTLHVGNIRTALHNWLFARANGGRFLLRIDDTDGARSEERFVESIRADLAWLGLVPDGEERQSARFDRYEAVFEQLVAKRWIYPAYETPDELELRRKVLLGRGLPPIYERTALTLTDAERAAFEAEGRRPHWRFHLDHVPIVWEDLIRGPQRFDATTMSDPVIRRADGSWLYLLPSVIDDVDMGITHVVRGEDHVSNTALQLQMFQAMGAAPPDFAHEALLTGAEGKLSKRLGALGVGHFREAGIEPQALVALLARIGTSAPVEPFADPAPLIAGFDFAQFGRAPARFDEAELAALSSRIVHQLGFAQVAERLPVGMGDAAWDAIRPNLTTVAEAADWWQVIEGPVTPPELAEEDRGFVAQAAQLAESLDWSGDPWRALTAALKDASGRKGRALFLPLRLALTGREHGPDMAALLPLIGAERASARLRAAA</sequence>
<evidence type="ECO:0000259" key="10">
    <source>
        <dbReference type="Pfam" id="PF19269"/>
    </source>
</evidence>
<dbReference type="GO" id="GO:0004818">
    <property type="term" value="F:glutamate-tRNA ligase activity"/>
    <property type="evidence" value="ECO:0007669"/>
    <property type="project" value="UniProtKB-UniRule"/>
</dbReference>
<evidence type="ECO:0000256" key="1">
    <source>
        <dbReference type="ARBA" id="ARBA00007894"/>
    </source>
</evidence>
<dbReference type="GO" id="GO:0005737">
    <property type="term" value="C:cytoplasm"/>
    <property type="evidence" value="ECO:0007669"/>
    <property type="project" value="UniProtKB-SubCell"/>
</dbReference>
<dbReference type="InterPro" id="IPR014729">
    <property type="entry name" value="Rossmann-like_a/b/a_fold"/>
</dbReference>
<dbReference type="GO" id="GO:0006424">
    <property type="term" value="P:glutamyl-tRNA aminoacylation"/>
    <property type="evidence" value="ECO:0007669"/>
    <property type="project" value="UniProtKB-UniRule"/>
</dbReference>
<dbReference type="InterPro" id="IPR049940">
    <property type="entry name" value="GluQ/Sye"/>
</dbReference>
<evidence type="ECO:0000259" key="9">
    <source>
        <dbReference type="Pfam" id="PF00749"/>
    </source>
</evidence>
<evidence type="ECO:0000256" key="5">
    <source>
        <dbReference type="ARBA" id="ARBA00022840"/>
    </source>
</evidence>
<comment type="subcellular location">
    <subcellularLocation>
        <location evidence="8">Cytoplasm</location>
    </subcellularLocation>
</comment>
<comment type="similarity">
    <text evidence="1 8">Belongs to the class-I aminoacyl-tRNA synthetase family. Glutamate--tRNA ligase type 1 subfamily.</text>
</comment>
<proteinExistence type="inferred from homology"/>
<protein>
    <recommendedName>
        <fullName evidence="8">Glutamate--tRNA ligase</fullName>
        <ecNumber evidence="8">6.1.1.17</ecNumber>
    </recommendedName>
    <alternativeName>
        <fullName evidence="8">Glutamyl-tRNA synthetase</fullName>
        <shortName evidence="8">GluRS</shortName>
    </alternativeName>
</protein>
<evidence type="ECO:0000256" key="6">
    <source>
        <dbReference type="ARBA" id="ARBA00022917"/>
    </source>
</evidence>
<dbReference type="InterPro" id="IPR020058">
    <property type="entry name" value="Glu/Gln-tRNA-synth_Ib_cat-dom"/>
</dbReference>
<dbReference type="Gene3D" id="3.40.50.620">
    <property type="entry name" value="HUPs"/>
    <property type="match status" value="1"/>
</dbReference>
<dbReference type="Pfam" id="PF00749">
    <property type="entry name" value="tRNA-synt_1c"/>
    <property type="match status" value="1"/>
</dbReference>
<dbReference type="InterPro" id="IPR045462">
    <property type="entry name" value="aa-tRNA-synth_I_cd-bd"/>
</dbReference>
<dbReference type="InterPro" id="IPR004527">
    <property type="entry name" value="Glu-tRNA-ligase_bac/mito"/>
</dbReference>
<dbReference type="PANTHER" id="PTHR43311:SF2">
    <property type="entry name" value="GLUTAMATE--TRNA LIGASE, MITOCHONDRIAL-RELATED"/>
    <property type="match status" value="1"/>
</dbReference>
<reference evidence="11 12" key="1">
    <citation type="journal article" date="2015" name="Int. J. Syst. Evol. Microbiol.">
        <title>Sphingomonas hengshuiensis sp. nov., isolated from lake wetland.</title>
        <authorList>
            <person name="Wei S."/>
            <person name="Wang T."/>
            <person name="Liu H."/>
            <person name="Zhang C."/>
            <person name="Guo J."/>
            <person name="Wang Q."/>
            <person name="Liang K."/>
            <person name="Zhang Z."/>
        </authorList>
    </citation>
    <scope>NUCLEOTIDE SEQUENCE [LARGE SCALE GENOMIC DNA]</scope>
    <source>
        <strain evidence="11 12">WHSC-8</strain>
    </source>
</reference>
<dbReference type="Proteomes" id="UP000032300">
    <property type="component" value="Chromosome"/>
</dbReference>
<feature type="short sequence motif" description="'HIGH' region" evidence="8">
    <location>
        <begin position="9"/>
        <end position="19"/>
    </location>
</feature>
<dbReference type="SUPFAM" id="SSF52374">
    <property type="entry name" value="Nucleotidylyl transferase"/>
    <property type="match status" value="1"/>
</dbReference>
<keyword evidence="5 8" id="KW-0067">ATP-binding</keyword>
<dbReference type="SUPFAM" id="SSF48163">
    <property type="entry name" value="An anticodon-binding domain of class I aminoacyl-tRNA synthetases"/>
    <property type="match status" value="1"/>
</dbReference>
<dbReference type="AlphaFoldDB" id="A0A7U4LGH4"/>
<dbReference type="HAMAP" id="MF_00022">
    <property type="entry name" value="Glu_tRNA_synth_type1"/>
    <property type="match status" value="1"/>
</dbReference>
<keyword evidence="7 8" id="KW-0030">Aminoacyl-tRNA synthetase</keyword>
<keyword evidence="3 8" id="KW-0436">Ligase</keyword>
<dbReference type="InterPro" id="IPR000924">
    <property type="entry name" value="Glu/Gln-tRNA-synth"/>
</dbReference>
<dbReference type="RefSeq" id="WP_044334510.1">
    <property type="nucleotide sequence ID" value="NZ_CP010836.1"/>
</dbReference>
<keyword evidence="12" id="KW-1185">Reference proteome</keyword>
<dbReference type="InterPro" id="IPR008925">
    <property type="entry name" value="aa_tRNA-synth_I_cd-bd_sf"/>
</dbReference>
<dbReference type="Pfam" id="PF19269">
    <property type="entry name" value="Anticodon_2"/>
    <property type="match status" value="1"/>
</dbReference>
<dbReference type="EMBL" id="CP010836">
    <property type="protein sequence ID" value="AJP73557.1"/>
    <property type="molecule type" value="Genomic_DNA"/>
</dbReference>
<keyword evidence="6 8" id="KW-0648">Protein biosynthesis</keyword>
<feature type="domain" description="Glutamyl/glutaminyl-tRNA synthetase class Ib catalytic" evidence="9">
    <location>
        <begin position="3"/>
        <end position="273"/>
    </location>
</feature>
<dbReference type="InterPro" id="IPR001412">
    <property type="entry name" value="aa-tRNA-synth_I_CS"/>
</dbReference>
<evidence type="ECO:0000256" key="2">
    <source>
        <dbReference type="ARBA" id="ARBA00022490"/>
    </source>
</evidence>
<keyword evidence="4 8" id="KW-0547">Nucleotide-binding</keyword>
<evidence type="ECO:0000256" key="3">
    <source>
        <dbReference type="ARBA" id="ARBA00022598"/>
    </source>
</evidence>
<evidence type="ECO:0000256" key="8">
    <source>
        <dbReference type="HAMAP-Rule" id="MF_00022"/>
    </source>
</evidence>
<reference evidence="11 12" key="2">
    <citation type="submission" date="2015-02" db="EMBL/GenBank/DDBJ databases">
        <title>The complete genome of Sphingomonas hengshuiensis sp. WHSC-8 isolated from soil of Hengshui Lake.</title>
        <authorList>
            <person name="Wei S."/>
            <person name="Guo J."/>
            <person name="Su C."/>
            <person name="Wu R."/>
            <person name="Zhang Z."/>
            <person name="Liang K."/>
            <person name="Li H."/>
            <person name="Wang T."/>
            <person name="Liu H."/>
            <person name="Zhang C."/>
            <person name="Li Z."/>
            <person name="Wang Q."/>
            <person name="Meng J."/>
        </authorList>
    </citation>
    <scope>NUCLEOTIDE SEQUENCE [LARGE SCALE GENOMIC DNA]</scope>
    <source>
        <strain evidence="11 12">WHSC-8</strain>
    </source>
</reference>
<dbReference type="OrthoDB" id="9807503at2"/>
<dbReference type="InterPro" id="IPR020751">
    <property type="entry name" value="aa-tRNA-synth_I_codon-bd_sub2"/>
</dbReference>
<gene>
    <name evidence="8" type="primary">gltX</name>
    <name evidence="11" type="ORF">TS85_19815</name>
</gene>
<dbReference type="EC" id="6.1.1.17" evidence="8"/>
<name>A0A7U4LGH4_9SPHN</name>
<dbReference type="Gene3D" id="1.10.10.350">
    <property type="match status" value="1"/>
</dbReference>
<dbReference type="PROSITE" id="PS00178">
    <property type="entry name" value="AA_TRNA_LIGASE_I"/>
    <property type="match status" value="1"/>
</dbReference>
<comment type="subunit">
    <text evidence="8">Monomer.</text>
</comment>
<dbReference type="PRINTS" id="PR00987">
    <property type="entry name" value="TRNASYNTHGLU"/>
</dbReference>
<dbReference type="GO" id="GO:0005524">
    <property type="term" value="F:ATP binding"/>
    <property type="evidence" value="ECO:0007669"/>
    <property type="project" value="UniProtKB-UniRule"/>
</dbReference>
<comment type="catalytic activity">
    <reaction evidence="8">
        <text>tRNA(Glu) + L-glutamate + ATP = L-glutamyl-tRNA(Glu) + AMP + diphosphate</text>
        <dbReference type="Rhea" id="RHEA:23540"/>
        <dbReference type="Rhea" id="RHEA-COMP:9663"/>
        <dbReference type="Rhea" id="RHEA-COMP:9680"/>
        <dbReference type="ChEBI" id="CHEBI:29985"/>
        <dbReference type="ChEBI" id="CHEBI:30616"/>
        <dbReference type="ChEBI" id="CHEBI:33019"/>
        <dbReference type="ChEBI" id="CHEBI:78442"/>
        <dbReference type="ChEBI" id="CHEBI:78520"/>
        <dbReference type="ChEBI" id="CHEBI:456215"/>
        <dbReference type="EC" id="6.1.1.17"/>
    </reaction>
</comment>
<comment type="caution">
    <text evidence="8">Lacks conserved residue(s) required for the propagation of feature annotation.</text>
</comment>
<dbReference type="GO" id="GO:0000049">
    <property type="term" value="F:tRNA binding"/>
    <property type="evidence" value="ECO:0007669"/>
    <property type="project" value="InterPro"/>
</dbReference>
<dbReference type="KEGG" id="sphi:TS85_19815"/>